<evidence type="ECO:0000313" key="2">
    <source>
        <dbReference type="EMBL" id="AVD99501.1"/>
    </source>
</evidence>
<keyword evidence="1" id="KW-0472">Membrane</keyword>
<keyword evidence="1" id="KW-0812">Transmembrane</keyword>
<dbReference type="Proteomes" id="UP000241360">
    <property type="component" value="Segment"/>
</dbReference>
<keyword evidence="3" id="KW-1185">Reference proteome</keyword>
<reference evidence="3" key="1">
    <citation type="submission" date="2018-01" db="EMBL/GenBank/DDBJ databases">
        <authorList>
            <person name="Wardenburg K.E."/>
            <person name="Rana S."/>
            <person name="Felix E."/>
            <person name="Puentes R.J."/>
            <person name="Shaffer C.D."/>
            <person name="Weston-Hafer K.A."/>
            <person name="Russell D.A."/>
            <person name="Pope W.H."/>
            <person name="Jacobs-Sera D."/>
            <person name="Hendrix R.W."/>
            <person name="Hatfull G.F."/>
        </authorList>
    </citation>
    <scope>NUCLEOTIDE SEQUENCE [LARGE SCALE GENOMIC DNA]</scope>
</reference>
<keyword evidence="1" id="KW-1133">Transmembrane helix</keyword>
<gene>
    <name evidence="2" type="ORF">SEA_BING_79</name>
</gene>
<evidence type="ECO:0000256" key="1">
    <source>
        <dbReference type="SAM" id="Phobius"/>
    </source>
</evidence>
<feature type="transmembrane region" description="Helical" evidence="1">
    <location>
        <begin position="12"/>
        <end position="30"/>
    </location>
</feature>
<protein>
    <submittedName>
        <fullName evidence="2">Uncharacterized protein</fullName>
    </submittedName>
</protein>
<organism evidence="2 3">
    <name type="scientific">Streptomyces phage Bing</name>
    <dbReference type="NCBI Taxonomy" id="2079427"/>
    <lineage>
        <taxon>Viruses</taxon>
        <taxon>Duplodnaviria</taxon>
        <taxon>Heunggongvirae</taxon>
        <taxon>Uroviricota</taxon>
        <taxon>Caudoviricetes</taxon>
        <taxon>Bingvirus</taxon>
        <taxon>Bingvirus bing</taxon>
    </lineage>
</organism>
<name>A0A2L1IWD7_9CAUD</name>
<dbReference type="EMBL" id="MG757154">
    <property type="protein sequence ID" value="AVD99501.1"/>
    <property type="molecule type" value="Genomic_DNA"/>
</dbReference>
<proteinExistence type="predicted"/>
<accession>A0A2L1IWD7</accession>
<evidence type="ECO:0000313" key="3">
    <source>
        <dbReference type="Proteomes" id="UP000241360"/>
    </source>
</evidence>
<sequence length="111" mass="12927">MDYLIGAKWPLWVLGFVAVVVIADEIWFRWERRNVALANRHHVYKPEPPEFIDEDELCVISNDTDEVVFTGSPAAVYDWLQIYQGMSTFDIYNRGTVKTVTAAYFKSKYVE</sequence>